<protein>
    <submittedName>
        <fullName evidence="5">rRNA-processing protein FCF2</fullName>
    </submittedName>
</protein>
<dbReference type="PANTHER" id="PTHR21686">
    <property type="entry name" value="DEOXYNUCLEOTIDYLTRANSFERASE TERMINAL-INTERACTING PROTEIN 2"/>
    <property type="match status" value="1"/>
</dbReference>
<evidence type="ECO:0000313" key="6">
    <source>
        <dbReference type="Proteomes" id="UP000663671"/>
    </source>
</evidence>
<organism evidence="5 6">
    <name type="scientific">Ajellomyces capsulatus</name>
    <name type="common">Darling's disease fungus</name>
    <name type="synonym">Histoplasma capsulatum</name>
    <dbReference type="NCBI Taxonomy" id="5037"/>
    <lineage>
        <taxon>Eukaryota</taxon>
        <taxon>Fungi</taxon>
        <taxon>Dikarya</taxon>
        <taxon>Ascomycota</taxon>
        <taxon>Pezizomycotina</taxon>
        <taxon>Eurotiomycetes</taxon>
        <taxon>Eurotiomycetidae</taxon>
        <taxon>Onygenales</taxon>
        <taxon>Ajellomycetaceae</taxon>
        <taxon>Histoplasma</taxon>
    </lineage>
</organism>
<dbReference type="VEuPathDB" id="FungiDB:I7I51_02235"/>
<dbReference type="GO" id="GO:0006396">
    <property type="term" value="P:RNA processing"/>
    <property type="evidence" value="ECO:0007669"/>
    <property type="project" value="TreeGrafter"/>
</dbReference>
<sequence length="238" mass="27003">MSLQTITPTSHEDDGILSDEQIQSLLLAAEARLRFPSQGNCIQPASTEPATSSSLLRLPTLDSTQPVRSYIREQDKIATFDQTRTVTAEQKKFSETIRSIPQVSNSKIKMPKEKPTAGSDWFDLPKTNLTPEMKRDLQLLRMRPVLDPHRHYKKDNSKAKAPEYSQVGTIIEGPTEFFSARIPKKLRKRTFVEEALAIEHESGRFRRKYEEIQAAKTSGKTAHYKSIKAKRSRGSKFG</sequence>
<comment type="subcellular location">
    <subcellularLocation>
        <location evidence="1">Nucleus</location>
        <location evidence="1">Nucleolus</location>
    </subcellularLocation>
</comment>
<dbReference type="Pfam" id="PF08698">
    <property type="entry name" value="Fcf2"/>
    <property type="match status" value="1"/>
</dbReference>
<accession>A0A8A1M7L3</accession>
<feature type="domain" description="Fcf2 pre-rRNA processing C-terminal" evidence="4">
    <location>
        <begin position="114"/>
        <end position="208"/>
    </location>
</feature>
<evidence type="ECO:0000313" key="5">
    <source>
        <dbReference type="EMBL" id="QSS62498.1"/>
    </source>
</evidence>
<evidence type="ECO:0000256" key="3">
    <source>
        <dbReference type="SAM" id="MobiDB-lite"/>
    </source>
</evidence>
<evidence type="ECO:0000256" key="2">
    <source>
        <dbReference type="ARBA" id="ARBA00023242"/>
    </source>
</evidence>
<dbReference type="InterPro" id="IPR039883">
    <property type="entry name" value="Fcf2/DNTTIP2"/>
</dbReference>
<dbReference type="GO" id="GO:0003723">
    <property type="term" value="F:RNA binding"/>
    <property type="evidence" value="ECO:0007669"/>
    <property type="project" value="TreeGrafter"/>
</dbReference>
<evidence type="ECO:0000259" key="4">
    <source>
        <dbReference type="Pfam" id="PF08698"/>
    </source>
</evidence>
<keyword evidence="2" id="KW-0539">Nucleus</keyword>
<proteinExistence type="predicted"/>
<feature type="region of interest" description="Disordered" evidence="3">
    <location>
        <begin position="216"/>
        <end position="238"/>
    </location>
</feature>
<dbReference type="InterPro" id="IPR014810">
    <property type="entry name" value="Fcf2_C"/>
</dbReference>
<dbReference type="AlphaFoldDB" id="A0A8A1M7L3"/>
<dbReference type="GO" id="GO:0005730">
    <property type="term" value="C:nucleolus"/>
    <property type="evidence" value="ECO:0007669"/>
    <property type="project" value="UniProtKB-SubCell"/>
</dbReference>
<dbReference type="Proteomes" id="UP000663671">
    <property type="component" value="Chromosome 7"/>
</dbReference>
<evidence type="ECO:0000256" key="1">
    <source>
        <dbReference type="ARBA" id="ARBA00004604"/>
    </source>
</evidence>
<feature type="compositionally biased region" description="Basic residues" evidence="3">
    <location>
        <begin position="222"/>
        <end position="238"/>
    </location>
</feature>
<name>A0A8A1M7L3_AJECA</name>
<dbReference type="EMBL" id="CP069112">
    <property type="protein sequence ID" value="QSS62498.1"/>
    <property type="molecule type" value="Genomic_DNA"/>
</dbReference>
<gene>
    <name evidence="5" type="primary">FCF2</name>
    <name evidence="5" type="ORF">I7I51_02235</name>
</gene>
<dbReference type="PANTHER" id="PTHR21686:SF12">
    <property type="entry name" value="DEOXYNUCLEOTIDYLTRANSFERASE TERMINAL-INTERACTING PROTEIN 2"/>
    <property type="match status" value="1"/>
</dbReference>
<dbReference type="OrthoDB" id="427886at2759"/>
<reference evidence="5" key="1">
    <citation type="submission" date="2021-01" db="EMBL/GenBank/DDBJ databases">
        <title>Chromosome-level genome assembly of a human fungal pathogen reveals clustering of transcriptionally co-regulated genes.</title>
        <authorList>
            <person name="Voorhies M."/>
            <person name="Cohen S."/>
            <person name="Shea T.P."/>
            <person name="Petrus S."/>
            <person name="Munoz J.F."/>
            <person name="Poplawski S."/>
            <person name="Goldman W.E."/>
            <person name="Michael T."/>
            <person name="Cuomo C.A."/>
            <person name="Sil A."/>
            <person name="Beyhan S."/>
        </authorList>
    </citation>
    <scope>NUCLEOTIDE SEQUENCE</scope>
    <source>
        <strain evidence="5">WU24</strain>
    </source>
</reference>